<evidence type="ECO:0000313" key="5">
    <source>
        <dbReference type="Proteomes" id="UP000184330"/>
    </source>
</evidence>
<dbReference type="Pfam" id="PF13424">
    <property type="entry name" value="TPR_12"/>
    <property type="match status" value="1"/>
</dbReference>
<dbReference type="InterPro" id="IPR011990">
    <property type="entry name" value="TPR-like_helical_dom_sf"/>
</dbReference>
<keyword evidence="5" id="KW-1185">Reference proteome</keyword>
<evidence type="ECO:0000313" key="4">
    <source>
        <dbReference type="EMBL" id="CZR52128.1"/>
    </source>
</evidence>
<dbReference type="Proteomes" id="UP000184330">
    <property type="component" value="Unassembled WGS sequence"/>
</dbReference>
<dbReference type="PANTHER" id="PTHR10622:SF11">
    <property type="entry name" value="HET-DOMAIN-CONTAINING PROTEIN"/>
    <property type="match status" value="1"/>
</dbReference>
<reference evidence="4 5" key="1">
    <citation type="submission" date="2016-03" db="EMBL/GenBank/DDBJ databases">
        <authorList>
            <person name="Ploux O."/>
        </authorList>
    </citation>
    <scope>NUCLEOTIDE SEQUENCE [LARGE SCALE GENOMIC DNA]</scope>
    <source>
        <strain evidence="4 5">UAMH 11012</strain>
    </source>
</reference>
<accession>A0A1L7WH82</accession>
<dbReference type="OrthoDB" id="1658288at2759"/>
<dbReference type="SUPFAM" id="SSF52540">
    <property type="entry name" value="P-loop containing nucleoside triphosphate hydrolases"/>
    <property type="match status" value="1"/>
</dbReference>
<dbReference type="Gene3D" id="1.25.40.10">
    <property type="entry name" value="Tetratricopeptide repeat domain"/>
    <property type="match status" value="1"/>
</dbReference>
<proteinExistence type="predicted"/>
<dbReference type="PANTHER" id="PTHR10622">
    <property type="entry name" value="HET DOMAIN-CONTAINING PROTEIN"/>
    <property type="match status" value="1"/>
</dbReference>
<sequence>MRLLQFNDDGDVSLTEFFEDDIPEYAILSHRWEAGEVTFKDLIDDTSKGKAGYGKIQFCGEQARRDELEYFWVDTCCIDKSSSAELSEAINSMFRWYQKAARCYVYLSDVPTEEREASDTSADCTWESDFRASKWFTRGWTLQELLAPRFVEFFSWEGKRLGDKRTLEHQIHEITGVPATALRENSLSQFDVDERFSWAKRRQTTRGEDKAYSLFGIFDVQMPLLYGEGEVKAFQRLREAIDIPLRERLETPPSPSIVIPFSRDTEFIERGILDQIHQKCAILGSRTALVGLGGVGKSQLAIEYAYRTRDRSPETWIFWIHASNAARFEQSFRDVANYVKVSGRQDAQADIFQLVHDWLCDERKGKWVIILDNVDDAGFLVEARRTGEDGQTSGGESGNLPSLMSYLPQCTHGSILVTTRSQDEALNLVEQRDIITVDPMSCVDARTLFEKKLGGDDDSSDNADVSAELLVALEFMPLAIVQAAAYIVRRKPQYSVQEYLQSFRESDRKRTSLLDYNGKQLRRDREAKNSIIVTWQISFDYIRKIRPSAADLLSLMSFFDRQGIPDALLRNRSEQITSRQDQKGLTDSDGSCVDNDTGYSDDEEDSTSQSSLSDGFEEDVSVLRNYSFISVNTNDTTFEMHGLVQLATRKWLEAQGKTERWKHQFLKNLDTELPTGEYESWERCQALFPHAQSAAAQKPKGQDSLLDWASVLYKAAWYMWKMGNGVEAETMSVQAMKVRKKILGDEHEYTISGMAMVGLAYKLNGRWDAAEELEVQVMETSKTKLGVDHPDTLTSMANLASTYRNQGRWDAAEELDVQVMETSKTKLGVDHPSTLTSMNNLAFTLKGNGKEIEAIRLMEDCVRFRKRILGLDHPHSISSCRALDTWKAEQDDVVSLVQSSTDS</sequence>
<dbReference type="InterPro" id="IPR027417">
    <property type="entry name" value="P-loop_NTPase"/>
</dbReference>
<evidence type="ECO:0000259" key="3">
    <source>
        <dbReference type="Pfam" id="PF25000"/>
    </source>
</evidence>
<protein>
    <submittedName>
        <fullName evidence="4">Related to kinesin light chain</fullName>
    </submittedName>
</protein>
<dbReference type="Pfam" id="PF25000">
    <property type="entry name" value="DUF7779"/>
    <property type="match status" value="1"/>
</dbReference>
<dbReference type="STRING" id="576137.A0A1L7WH82"/>
<dbReference type="SUPFAM" id="SSF48452">
    <property type="entry name" value="TPR-like"/>
    <property type="match status" value="1"/>
</dbReference>
<gene>
    <name evidence="4" type="ORF">PAC_02005</name>
</gene>
<dbReference type="Pfam" id="PF13374">
    <property type="entry name" value="TPR_10"/>
    <property type="match status" value="2"/>
</dbReference>
<dbReference type="Pfam" id="PF06985">
    <property type="entry name" value="HET"/>
    <property type="match status" value="1"/>
</dbReference>
<dbReference type="AlphaFoldDB" id="A0A1L7WH82"/>
<dbReference type="EMBL" id="FJOG01000002">
    <property type="protein sequence ID" value="CZR52128.1"/>
    <property type="molecule type" value="Genomic_DNA"/>
</dbReference>
<feature type="domain" description="DUF7779" evidence="3">
    <location>
        <begin position="543"/>
        <end position="653"/>
    </location>
</feature>
<dbReference type="InterPro" id="IPR056681">
    <property type="entry name" value="DUF7779"/>
</dbReference>
<feature type="region of interest" description="Disordered" evidence="1">
    <location>
        <begin position="571"/>
        <end position="614"/>
    </location>
</feature>
<evidence type="ECO:0000259" key="2">
    <source>
        <dbReference type="Pfam" id="PF06985"/>
    </source>
</evidence>
<dbReference type="InterPro" id="IPR010730">
    <property type="entry name" value="HET"/>
</dbReference>
<dbReference type="Gene3D" id="3.40.50.300">
    <property type="entry name" value="P-loop containing nucleotide triphosphate hydrolases"/>
    <property type="match status" value="1"/>
</dbReference>
<evidence type="ECO:0000256" key="1">
    <source>
        <dbReference type="SAM" id="MobiDB-lite"/>
    </source>
</evidence>
<name>A0A1L7WH82_9HELO</name>
<organism evidence="4 5">
    <name type="scientific">Phialocephala subalpina</name>
    <dbReference type="NCBI Taxonomy" id="576137"/>
    <lineage>
        <taxon>Eukaryota</taxon>
        <taxon>Fungi</taxon>
        <taxon>Dikarya</taxon>
        <taxon>Ascomycota</taxon>
        <taxon>Pezizomycotina</taxon>
        <taxon>Leotiomycetes</taxon>
        <taxon>Helotiales</taxon>
        <taxon>Mollisiaceae</taxon>
        <taxon>Phialocephala</taxon>
        <taxon>Phialocephala fortinii species complex</taxon>
    </lineage>
</organism>
<feature type="domain" description="Heterokaryon incompatibility" evidence="2">
    <location>
        <begin position="25"/>
        <end position="114"/>
    </location>
</feature>